<keyword evidence="1" id="KW-1133">Transmembrane helix</keyword>
<keyword evidence="3" id="KW-1185">Reference proteome</keyword>
<feature type="transmembrane region" description="Helical" evidence="1">
    <location>
        <begin position="17"/>
        <end position="34"/>
    </location>
</feature>
<sequence>MACAASSTSRLTCGKGFTFWCVFVLFYSIVSLFLPSTHSLGIPCVPLLFPALRCTCALSVHDLLFRVSTRIAHLRWRVMPTVSSVLRPAPCALRTRARRYV</sequence>
<dbReference type="Proteomes" id="UP001215598">
    <property type="component" value="Unassembled WGS sequence"/>
</dbReference>
<keyword evidence="1" id="KW-0812">Transmembrane</keyword>
<dbReference type="EMBL" id="JARKIB010000367">
    <property type="protein sequence ID" value="KAJ7712396.1"/>
    <property type="molecule type" value="Genomic_DNA"/>
</dbReference>
<proteinExistence type="predicted"/>
<accession>A0AAD7MDS8</accession>
<evidence type="ECO:0000313" key="3">
    <source>
        <dbReference type="Proteomes" id="UP001215598"/>
    </source>
</evidence>
<name>A0AAD7MDS8_9AGAR</name>
<evidence type="ECO:0000313" key="2">
    <source>
        <dbReference type="EMBL" id="KAJ7712396.1"/>
    </source>
</evidence>
<dbReference type="AlphaFoldDB" id="A0AAD7MDS8"/>
<comment type="caution">
    <text evidence="2">The sequence shown here is derived from an EMBL/GenBank/DDBJ whole genome shotgun (WGS) entry which is preliminary data.</text>
</comment>
<gene>
    <name evidence="2" type="ORF">B0H16DRAFT_1625015</name>
</gene>
<protein>
    <submittedName>
        <fullName evidence="2">Uncharacterized protein</fullName>
    </submittedName>
</protein>
<keyword evidence="1" id="KW-0472">Membrane</keyword>
<reference evidence="2" key="1">
    <citation type="submission" date="2023-03" db="EMBL/GenBank/DDBJ databases">
        <title>Massive genome expansion in bonnet fungi (Mycena s.s.) driven by repeated elements and novel gene families across ecological guilds.</title>
        <authorList>
            <consortium name="Lawrence Berkeley National Laboratory"/>
            <person name="Harder C.B."/>
            <person name="Miyauchi S."/>
            <person name="Viragh M."/>
            <person name="Kuo A."/>
            <person name="Thoen E."/>
            <person name="Andreopoulos B."/>
            <person name="Lu D."/>
            <person name="Skrede I."/>
            <person name="Drula E."/>
            <person name="Henrissat B."/>
            <person name="Morin E."/>
            <person name="Kohler A."/>
            <person name="Barry K."/>
            <person name="LaButti K."/>
            <person name="Morin E."/>
            <person name="Salamov A."/>
            <person name="Lipzen A."/>
            <person name="Mereny Z."/>
            <person name="Hegedus B."/>
            <person name="Baldrian P."/>
            <person name="Stursova M."/>
            <person name="Weitz H."/>
            <person name="Taylor A."/>
            <person name="Grigoriev I.V."/>
            <person name="Nagy L.G."/>
            <person name="Martin F."/>
            <person name="Kauserud H."/>
        </authorList>
    </citation>
    <scope>NUCLEOTIDE SEQUENCE</scope>
    <source>
        <strain evidence="2">CBHHK182m</strain>
    </source>
</reference>
<organism evidence="2 3">
    <name type="scientific">Mycena metata</name>
    <dbReference type="NCBI Taxonomy" id="1033252"/>
    <lineage>
        <taxon>Eukaryota</taxon>
        <taxon>Fungi</taxon>
        <taxon>Dikarya</taxon>
        <taxon>Basidiomycota</taxon>
        <taxon>Agaricomycotina</taxon>
        <taxon>Agaricomycetes</taxon>
        <taxon>Agaricomycetidae</taxon>
        <taxon>Agaricales</taxon>
        <taxon>Marasmiineae</taxon>
        <taxon>Mycenaceae</taxon>
        <taxon>Mycena</taxon>
    </lineage>
</organism>
<evidence type="ECO:0000256" key="1">
    <source>
        <dbReference type="SAM" id="Phobius"/>
    </source>
</evidence>